<keyword evidence="4" id="KW-0812">Transmembrane</keyword>
<dbReference type="Pfam" id="PF12729">
    <property type="entry name" value="4HB_MCP_1"/>
    <property type="match status" value="1"/>
</dbReference>
<dbReference type="PANTHER" id="PTHR43531:SF11">
    <property type="entry name" value="METHYL-ACCEPTING CHEMOTAXIS PROTEIN 3"/>
    <property type="match status" value="1"/>
</dbReference>
<comment type="caution">
    <text evidence="6">The sequence shown here is derived from an EMBL/GenBank/DDBJ whole genome shotgun (WGS) entry which is preliminary data.</text>
</comment>
<keyword evidence="4" id="KW-1133">Transmembrane helix</keyword>
<proteinExistence type="inferred from homology"/>
<evidence type="ECO:0000256" key="1">
    <source>
        <dbReference type="ARBA" id="ARBA00022500"/>
    </source>
</evidence>
<evidence type="ECO:0000256" key="2">
    <source>
        <dbReference type="ARBA" id="ARBA00029447"/>
    </source>
</evidence>
<evidence type="ECO:0000256" key="4">
    <source>
        <dbReference type="SAM" id="Phobius"/>
    </source>
</evidence>
<evidence type="ECO:0000313" key="7">
    <source>
        <dbReference type="Proteomes" id="UP000192277"/>
    </source>
</evidence>
<dbReference type="RefSeq" id="WP_014216564.1">
    <property type="nucleotide sequence ID" value="NZ_LWBO01000002.1"/>
</dbReference>
<dbReference type="InterPro" id="IPR024478">
    <property type="entry name" value="HlyB_4HB_MCP"/>
</dbReference>
<organism evidence="6 7">
    <name type="scientific">Niastella koreensis</name>
    <dbReference type="NCBI Taxonomy" id="354356"/>
    <lineage>
        <taxon>Bacteria</taxon>
        <taxon>Pseudomonadati</taxon>
        <taxon>Bacteroidota</taxon>
        <taxon>Chitinophagia</taxon>
        <taxon>Chitinophagales</taxon>
        <taxon>Chitinophagaceae</taxon>
        <taxon>Niastella</taxon>
    </lineage>
</organism>
<sequence>MLLTIKQKLIGCFLVLVLLAGSIFYLGNKNSYDLNNWLNTVISTHVNRIVQLGKISEEADCVVKLEKEMCMNLDAAKLQDLRRTADKKIADINQYVESVRGLLDNESKTDLNSFVIKWNIYLDYLNKIKHLAVDLNTTASNAEASKLSLNEAANAASEAVTILDTIIGKDKTRLATIETSTADMYATGHRNMIILFGLIVLVAVLISYMIIASITRSVNQVKKIAEGNLDVDYNKHPGDELQLAIRNMVNNLREIVYGIISGADTITAASQQLSAVSQQMSVGAAEQAASAEEVASSMEEMAANIQQNNEHAFATGKIAGKAAVEIMESNTAVNSTESSMKTITGKIAIIGEIARQTNLLALNAAIEAARAGEQGKGFAVVASEVKKLAERSQSAANEINQLSSSGIDIAGRSGKLLSALVPEIERTSLLVKEISTSGKEQTVNAEQINSALQELNTIIQQNAAVSEEVAASSEELMVQAEQLRQSIGFFKIDTSKIHKPVMGTTNKKQPLVNGSFTKSITTRPVNPKAKQWSINLARKDHLDSEYEQY</sequence>
<dbReference type="InterPro" id="IPR004089">
    <property type="entry name" value="MCPsignal_dom"/>
</dbReference>
<protein>
    <recommendedName>
        <fullName evidence="5">Methyl-accepting transducer domain-containing protein</fullName>
    </recommendedName>
</protein>
<feature type="transmembrane region" description="Helical" evidence="4">
    <location>
        <begin position="9"/>
        <end position="27"/>
    </location>
</feature>
<comment type="similarity">
    <text evidence="2">Belongs to the methyl-accepting chemotaxis (MCP) protein family.</text>
</comment>
<name>A0ABX3P3B8_9BACT</name>
<evidence type="ECO:0000256" key="3">
    <source>
        <dbReference type="PROSITE-ProRule" id="PRU00284"/>
    </source>
</evidence>
<keyword evidence="4" id="KW-0472">Membrane</keyword>
<dbReference type="EMBL" id="LWBO01000002">
    <property type="protein sequence ID" value="OQP54157.1"/>
    <property type="molecule type" value="Genomic_DNA"/>
</dbReference>
<dbReference type="PROSITE" id="PS50111">
    <property type="entry name" value="CHEMOTAXIS_TRANSDUC_2"/>
    <property type="match status" value="1"/>
</dbReference>
<accession>A0ABX3P3B8</accession>
<dbReference type="PANTHER" id="PTHR43531">
    <property type="entry name" value="PROTEIN ICFG"/>
    <property type="match status" value="1"/>
</dbReference>
<evidence type="ECO:0000313" key="6">
    <source>
        <dbReference type="EMBL" id="OQP54157.1"/>
    </source>
</evidence>
<keyword evidence="7" id="KW-1185">Reference proteome</keyword>
<feature type="transmembrane region" description="Helical" evidence="4">
    <location>
        <begin position="193"/>
        <end position="214"/>
    </location>
</feature>
<dbReference type="Gene3D" id="1.10.287.950">
    <property type="entry name" value="Methyl-accepting chemotaxis protein"/>
    <property type="match status" value="1"/>
</dbReference>
<keyword evidence="1" id="KW-0145">Chemotaxis</keyword>
<dbReference type="SUPFAM" id="SSF58104">
    <property type="entry name" value="Methyl-accepting chemotaxis protein (MCP) signaling domain"/>
    <property type="match status" value="1"/>
</dbReference>
<dbReference type="Pfam" id="PF00015">
    <property type="entry name" value="MCPsignal"/>
    <property type="match status" value="1"/>
</dbReference>
<dbReference type="InterPro" id="IPR051310">
    <property type="entry name" value="MCP_chemotaxis"/>
</dbReference>
<gene>
    <name evidence="6" type="ORF">A4D02_20995</name>
</gene>
<feature type="domain" description="Methyl-accepting transducer" evidence="5">
    <location>
        <begin position="262"/>
        <end position="477"/>
    </location>
</feature>
<keyword evidence="3" id="KW-0807">Transducer</keyword>
<dbReference type="Proteomes" id="UP000192277">
    <property type="component" value="Unassembled WGS sequence"/>
</dbReference>
<evidence type="ECO:0000259" key="5">
    <source>
        <dbReference type="PROSITE" id="PS50111"/>
    </source>
</evidence>
<dbReference type="SMART" id="SM00283">
    <property type="entry name" value="MA"/>
    <property type="match status" value="1"/>
</dbReference>
<reference evidence="6 7" key="1">
    <citation type="submission" date="2016-04" db="EMBL/GenBank/DDBJ databases">
        <authorList>
            <person name="Chen L."/>
            <person name="Zhuang W."/>
            <person name="Wang G."/>
        </authorList>
    </citation>
    <scope>NUCLEOTIDE SEQUENCE [LARGE SCALE GENOMIC DNA]</scope>
    <source>
        <strain evidence="7">GR20</strain>
    </source>
</reference>